<dbReference type="Proteomes" id="UP001054252">
    <property type="component" value="Unassembled WGS sequence"/>
</dbReference>
<protein>
    <recommendedName>
        <fullName evidence="1">F-box domain-containing protein</fullName>
    </recommendedName>
</protein>
<reference evidence="2 3" key="1">
    <citation type="journal article" date="2021" name="Commun. Biol.">
        <title>The genome of Shorea leprosula (Dipterocarpaceae) highlights the ecological relevance of drought in aseasonal tropical rainforests.</title>
        <authorList>
            <person name="Ng K.K.S."/>
            <person name="Kobayashi M.J."/>
            <person name="Fawcett J.A."/>
            <person name="Hatakeyama M."/>
            <person name="Paape T."/>
            <person name="Ng C.H."/>
            <person name="Ang C.C."/>
            <person name="Tnah L.H."/>
            <person name="Lee C.T."/>
            <person name="Nishiyama T."/>
            <person name="Sese J."/>
            <person name="O'Brien M.J."/>
            <person name="Copetti D."/>
            <person name="Mohd Noor M.I."/>
            <person name="Ong R.C."/>
            <person name="Putra M."/>
            <person name="Sireger I.Z."/>
            <person name="Indrioko S."/>
            <person name="Kosugi Y."/>
            <person name="Izuno A."/>
            <person name="Isagi Y."/>
            <person name="Lee S.L."/>
            <person name="Shimizu K.K."/>
        </authorList>
    </citation>
    <scope>NUCLEOTIDE SEQUENCE [LARGE SCALE GENOMIC DNA]</scope>
    <source>
        <strain evidence="2">214</strain>
    </source>
</reference>
<evidence type="ECO:0000259" key="1">
    <source>
        <dbReference type="SMART" id="SM00256"/>
    </source>
</evidence>
<dbReference type="SMART" id="SM00256">
    <property type="entry name" value="FBOX"/>
    <property type="match status" value="1"/>
</dbReference>
<evidence type="ECO:0000313" key="3">
    <source>
        <dbReference type="Proteomes" id="UP001054252"/>
    </source>
</evidence>
<sequence>MLILRYLSSCASTSTSISAKKKATSDTEEGLMSKLLNVNGRVKRGADLPLQTCCLRLPVFPLPCYSHFFFPSMSDNNPREPNINTLTPDLTEFILSFLPIPSLIRASSVCKLWYSLISSPFFSTFSLSHPWFFLIGLHNTSSKNNQAFAFDPISNSWFRLPHFYDSDSSFLGSNGFFFTTTPKFSYTPVLKTSWRFTSPLNYSRINPLLGVFQDGSSGGFGFKFIVAGGVRFIGGLVDIEDRLAVEIYDPNLDFWKLCPPLPADFQSGNSSQSLTSALFKGRFYVFEIYSCFISSFDLQKHVWSEVQTLRPPGVTFSFLIACKDMLVLAGMCTTPYGPSFNLWKIDEEAMEFIEIAIMPHNLLYSLVDNEEEDKFVSLKCVGLGNLIYVFNEEYHNKYPACVCEINGENGMSSWRRIPSLPSPVNKFHKVISFCSTVSLSSILHREKDDVGTVQDIYD</sequence>
<dbReference type="SUPFAM" id="SSF81383">
    <property type="entry name" value="F-box domain"/>
    <property type="match status" value="1"/>
</dbReference>
<dbReference type="Pfam" id="PF00646">
    <property type="entry name" value="F-box"/>
    <property type="match status" value="1"/>
</dbReference>
<dbReference type="InterPro" id="IPR001810">
    <property type="entry name" value="F-box_dom"/>
</dbReference>
<name>A0AAV5HQT5_9ROSI</name>
<dbReference type="EMBL" id="BPVZ01000003">
    <property type="protein sequence ID" value="GKU89636.1"/>
    <property type="molecule type" value="Genomic_DNA"/>
</dbReference>
<dbReference type="InterPro" id="IPR015915">
    <property type="entry name" value="Kelch-typ_b-propeller"/>
</dbReference>
<evidence type="ECO:0000313" key="2">
    <source>
        <dbReference type="EMBL" id="GKU89636.1"/>
    </source>
</evidence>
<dbReference type="PANTHER" id="PTHR47712">
    <property type="entry name" value="OS09G0555300 PROTEIN"/>
    <property type="match status" value="1"/>
</dbReference>
<comment type="caution">
    <text evidence="2">The sequence shown here is derived from an EMBL/GenBank/DDBJ whole genome shotgun (WGS) entry which is preliminary data.</text>
</comment>
<dbReference type="Gene3D" id="1.20.1280.50">
    <property type="match status" value="1"/>
</dbReference>
<keyword evidence="3" id="KW-1185">Reference proteome</keyword>
<gene>
    <name evidence="2" type="ORF">SLEP1_g3750</name>
</gene>
<dbReference type="SUPFAM" id="SSF117281">
    <property type="entry name" value="Kelch motif"/>
    <property type="match status" value="1"/>
</dbReference>
<feature type="domain" description="F-box" evidence="1">
    <location>
        <begin position="86"/>
        <end position="125"/>
    </location>
</feature>
<dbReference type="AlphaFoldDB" id="A0AAV5HQT5"/>
<dbReference type="PANTHER" id="PTHR47712:SF3">
    <property type="entry name" value="F-BOX DOMAIN-CONTAINING PROTEIN"/>
    <property type="match status" value="1"/>
</dbReference>
<proteinExistence type="predicted"/>
<accession>A0AAV5HQT5</accession>
<dbReference type="InterPro" id="IPR036047">
    <property type="entry name" value="F-box-like_dom_sf"/>
</dbReference>
<organism evidence="2 3">
    <name type="scientific">Rubroshorea leprosula</name>
    <dbReference type="NCBI Taxonomy" id="152421"/>
    <lineage>
        <taxon>Eukaryota</taxon>
        <taxon>Viridiplantae</taxon>
        <taxon>Streptophyta</taxon>
        <taxon>Embryophyta</taxon>
        <taxon>Tracheophyta</taxon>
        <taxon>Spermatophyta</taxon>
        <taxon>Magnoliopsida</taxon>
        <taxon>eudicotyledons</taxon>
        <taxon>Gunneridae</taxon>
        <taxon>Pentapetalae</taxon>
        <taxon>rosids</taxon>
        <taxon>malvids</taxon>
        <taxon>Malvales</taxon>
        <taxon>Dipterocarpaceae</taxon>
        <taxon>Rubroshorea</taxon>
    </lineage>
</organism>
<dbReference type="Gene3D" id="2.120.10.80">
    <property type="entry name" value="Kelch-type beta propeller"/>
    <property type="match status" value="1"/>
</dbReference>